<evidence type="ECO:0000313" key="2">
    <source>
        <dbReference type="Proteomes" id="UP000050525"/>
    </source>
</evidence>
<gene>
    <name evidence="1" type="ORF">Y1Q_0017457</name>
</gene>
<dbReference type="EMBL" id="AKHW03001210">
    <property type="protein sequence ID" value="KYO43120.1"/>
    <property type="molecule type" value="Genomic_DNA"/>
</dbReference>
<keyword evidence="2" id="KW-1185">Reference proteome</keyword>
<dbReference type="AlphaFoldDB" id="A0A151P2F6"/>
<name>A0A151P2F6_ALLMI</name>
<comment type="caution">
    <text evidence="1">The sequence shown here is derived from an EMBL/GenBank/DDBJ whole genome shotgun (WGS) entry which is preliminary data.</text>
</comment>
<dbReference type="Proteomes" id="UP000050525">
    <property type="component" value="Unassembled WGS sequence"/>
</dbReference>
<sequence length="137" mass="15880">MTRERSALGRTAPGFPACPERDEICHLMTTLLCAQDCVLEKDRTESVMMCGSTRGVCVQRWLRFQLPGQRWVGIVSSCSPVSPPCCEVLRSPTFWTRILTINLLKKRAKNKVDHNNRRRKMLPRVYYHELIFRDEIA</sequence>
<accession>A0A151P2F6</accession>
<proteinExistence type="predicted"/>
<protein>
    <submittedName>
        <fullName evidence="1">Uncharacterized protein</fullName>
    </submittedName>
</protein>
<evidence type="ECO:0000313" key="1">
    <source>
        <dbReference type="EMBL" id="KYO43120.1"/>
    </source>
</evidence>
<organism evidence="1 2">
    <name type="scientific">Alligator mississippiensis</name>
    <name type="common">American alligator</name>
    <dbReference type="NCBI Taxonomy" id="8496"/>
    <lineage>
        <taxon>Eukaryota</taxon>
        <taxon>Metazoa</taxon>
        <taxon>Chordata</taxon>
        <taxon>Craniata</taxon>
        <taxon>Vertebrata</taxon>
        <taxon>Euteleostomi</taxon>
        <taxon>Archelosauria</taxon>
        <taxon>Archosauria</taxon>
        <taxon>Crocodylia</taxon>
        <taxon>Alligatoridae</taxon>
        <taxon>Alligatorinae</taxon>
        <taxon>Alligator</taxon>
    </lineage>
</organism>
<reference evidence="1 2" key="1">
    <citation type="journal article" date="2012" name="Genome Biol.">
        <title>Sequencing three crocodilian genomes to illuminate the evolution of archosaurs and amniotes.</title>
        <authorList>
            <person name="St John J.A."/>
            <person name="Braun E.L."/>
            <person name="Isberg S.R."/>
            <person name="Miles L.G."/>
            <person name="Chong A.Y."/>
            <person name="Gongora J."/>
            <person name="Dalzell P."/>
            <person name="Moran C."/>
            <person name="Bed'hom B."/>
            <person name="Abzhanov A."/>
            <person name="Burgess S.C."/>
            <person name="Cooksey A.M."/>
            <person name="Castoe T.A."/>
            <person name="Crawford N.G."/>
            <person name="Densmore L.D."/>
            <person name="Drew J.C."/>
            <person name="Edwards S.V."/>
            <person name="Faircloth B.C."/>
            <person name="Fujita M.K."/>
            <person name="Greenwold M.J."/>
            <person name="Hoffmann F.G."/>
            <person name="Howard J.M."/>
            <person name="Iguchi T."/>
            <person name="Janes D.E."/>
            <person name="Khan S.Y."/>
            <person name="Kohno S."/>
            <person name="de Koning A.J."/>
            <person name="Lance S.L."/>
            <person name="McCarthy F.M."/>
            <person name="McCormack J.E."/>
            <person name="Merchant M.E."/>
            <person name="Peterson D.G."/>
            <person name="Pollock D.D."/>
            <person name="Pourmand N."/>
            <person name="Raney B.J."/>
            <person name="Roessler K.A."/>
            <person name="Sanford J.R."/>
            <person name="Sawyer R.H."/>
            <person name="Schmidt C.J."/>
            <person name="Triplett E.W."/>
            <person name="Tuberville T.D."/>
            <person name="Venegas-Anaya M."/>
            <person name="Howard J.T."/>
            <person name="Jarvis E.D."/>
            <person name="Guillette L.J.Jr."/>
            <person name="Glenn T.C."/>
            <person name="Green R.E."/>
            <person name="Ray D.A."/>
        </authorList>
    </citation>
    <scope>NUCLEOTIDE SEQUENCE [LARGE SCALE GENOMIC DNA]</scope>
    <source>
        <strain evidence="1">KSC_2009_1</strain>
    </source>
</reference>